<comment type="similarity">
    <text evidence="4 19">Belongs to the CobS family.</text>
</comment>
<dbReference type="PaxDb" id="768679-TTX_1838"/>
<keyword evidence="8 19" id="KW-0169">Cobalamin biosynthesis</keyword>
<sequence length="216" mass="23667">MRCLRALVSFFTIFPVKAELDFSCAWALPYVVAPLTGGLAALAFFYLGPLPSYLLLLLLTGLNHLDGLADTADALMVRERSRARQVLEDPRRGTAGIFAVVASVALALFYLKSPWQLLFAELFSKAVTVILASFSRPFKEGLGSTFIGSVKRKWPLAVPALAVVSIEYPWATLCSTALSLFFYYIAYKHLGGANGDVLGYLLELSRVFFIVSSARL</sequence>
<comment type="function">
    <text evidence="14 19">Joins adenosylcobinamide-GDP and alpha-ribazole to generate adenosylcobalamin (Ado-cobalamin). Also synthesizes adenosylcobalamin 5'-phosphate from adenosylcobinamide-GDP and alpha-ribazole 5'-phosphate.</text>
</comment>
<dbReference type="eggNOG" id="arCOG04338">
    <property type="taxonomic scope" value="Archaea"/>
</dbReference>
<evidence type="ECO:0000256" key="4">
    <source>
        <dbReference type="ARBA" id="ARBA00010561"/>
    </source>
</evidence>
<evidence type="ECO:0000256" key="11">
    <source>
        <dbReference type="ARBA" id="ARBA00022842"/>
    </source>
</evidence>
<dbReference type="GO" id="GO:0009236">
    <property type="term" value="P:cobalamin biosynthetic process"/>
    <property type="evidence" value="ECO:0007669"/>
    <property type="project" value="UniProtKB-UniRule"/>
</dbReference>
<dbReference type="RefSeq" id="WP_014127710.1">
    <property type="nucleotide sequence ID" value="NC_016070.1"/>
</dbReference>
<evidence type="ECO:0000313" key="21">
    <source>
        <dbReference type="Proteomes" id="UP000002654"/>
    </source>
</evidence>
<dbReference type="EC" id="2.7.8.26" evidence="5 19"/>
<evidence type="ECO:0000256" key="5">
    <source>
        <dbReference type="ARBA" id="ARBA00013200"/>
    </source>
</evidence>
<proteinExistence type="inferred from homology"/>
<dbReference type="Proteomes" id="UP000002654">
    <property type="component" value="Chromosome"/>
</dbReference>
<comment type="catalytic activity">
    <reaction evidence="17 19">
        <text>alpha-ribazole + adenosylcob(III)inamide-GDP = adenosylcob(III)alamin + GMP + H(+)</text>
        <dbReference type="Rhea" id="RHEA:16049"/>
        <dbReference type="ChEBI" id="CHEBI:10329"/>
        <dbReference type="ChEBI" id="CHEBI:15378"/>
        <dbReference type="ChEBI" id="CHEBI:18408"/>
        <dbReference type="ChEBI" id="CHEBI:58115"/>
        <dbReference type="ChEBI" id="CHEBI:60487"/>
        <dbReference type="EC" id="2.7.8.26"/>
    </reaction>
</comment>
<protein>
    <recommendedName>
        <fullName evidence="6 19">Adenosylcobinamide-GDP ribazoletransferase</fullName>
        <ecNumber evidence="5 19">2.7.8.26</ecNumber>
    </recommendedName>
    <alternativeName>
        <fullName evidence="16 19">Cobalamin synthase</fullName>
    </alternativeName>
    <alternativeName>
        <fullName evidence="15 19">Cobalamin-5'-phosphate synthase</fullName>
    </alternativeName>
</protein>
<keyword evidence="13 19" id="KW-0472">Membrane</keyword>
<comment type="cofactor">
    <cofactor evidence="1 19">
        <name>Mg(2+)</name>
        <dbReference type="ChEBI" id="CHEBI:18420"/>
    </cofactor>
</comment>
<dbReference type="PANTHER" id="PTHR34148:SF1">
    <property type="entry name" value="ADENOSYLCOBINAMIDE-GDP RIBAZOLETRANSFERASE"/>
    <property type="match status" value="1"/>
</dbReference>
<dbReference type="PANTHER" id="PTHR34148">
    <property type="entry name" value="ADENOSYLCOBINAMIDE-GDP RIBAZOLETRANSFERASE"/>
    <property type="match status" value="1"/>
</dbReference>
<evidence type="ECO:0000256" key="10">
    <source>
        <dbReference type="ARBA" id="ARBA00022692"/>
    </source>
</evidence>
<organism evidence="20 21">
    <name type="scientific">Thermoproteus tenax (strain ATCC 35583 / DSM 2078 / JCM 9277 / NBRC 100435 / Kra 1)</name>
    <dbReference type="NCBI Taxonomy" id="768679"/>
    <lineage>
        <taxon>Archaea</taxon>
        <taxon>Thermoproteota</taxon>
        <taxon>Thermoprotei</taxon>
        <taxon>Thermoproteales</taxon>
        <taxon>Thermoproteaceae</taxon>
        <taxon>Thermoproteus</taxon>
    </lineage>
</organism>
<evidence type="ECO:0000256" key="18">
    <source>
        <dbReference type="ARBA" id="ARBA00049504"/>
    </source>
</evidence>
<dbReference type="GO" id="GO:0005886">
    <property type="term" value="C:plasma membrane"/>
    <property type="evidence" value="ECO:0007669"/>
    <property type="project" value="UniProtKB-SubCell"/>
</dbReference>
<evidence type="ECO:0000256" key="15">
    <source>
        <dbReference type="ARBA" id="ARBA00032605"/>
    </source>
</evidence>
<dbReference type="HOGENOM" id="CLU_057426_2_0_2"/>
<dbReference type="GO" id="GO:0051073">
    <property type="term" value="F:adenosylcobinamide-GDP ribazoletransferase activity"/>
    <property type="evidence" value="ECO:0007669"/>
    <property type="project" value="UniProtKB-UniRule"/>
</dbReference>
<dbReference type="Pfam" id="PF02654">
    <property type="entry name" value="CobS"/>
    <property type="match status" value="1"/>
</dbReference>
<dbReference type="KEGG" id="ttn:TTX_1838"/>
<dbReference type="PATRIC" id="fig|768679.9.peg.1861"/>
<evidence type="ECO:0000256" key="19">
    <source>
        <dbReference type="HAMAP-Rule" id="MF_00719"/>
    </source>
</evidence>
<evidence type="ECO:0000313" key="20">
    <source>
        <dbReference type="EMBL" id="CCC82456.1"/>
    </source>
</evidence>
<keyword evidence="7 19" id="KW-1003">Cell membrane</keyword>
<dbReference type="InterPro" id="IPR003805">
    <property type="entry name" value="CobS"/>
</dbReference>
<dbReference type="HAMAP" id="MF_00719">
    <property type="entry name" value="CobS"/>
    <property type="match status" value="1"/>
</dbReference>
<dbReference type="GeneID" id="11262723"/>
<keyword evidence="11 19" id="KW-0460">Magnesium</keyword>
<accession>G4RLL1</accession>
<comment type="caution">
    <text evidence="19">Lacks conserved residue(s) required for the propagation of feature annotation.</text>
</comment>
<feature type="transmembrane region" description="Helical" evidence="19">
    <location>
        <begin position="156"/>
        <end position="185"/>
    </location>
</feature>
<feature type="transmembrane region" description="Helical" evidence="19">
    <location>
        <begin position="93"/>
        <end position="111"/>
    </location>
</feature>
<evidence type="ECO:0000256" key="12">
    <source>
        <dbReference type="ARBA" id="ARBA00022989"/>
    </source>
</evidence>
<evidence type="ECO:0000256" key="8">
    <source>
        <dbReference type="ARBA" id="ARBA00022573"/>
    </source>
</evidence>
<name>G4RLL1_THETK</name>
<keyword evidence="9 19" id="KW-0808">Transferase</keyword>
<evidence type="ECO:0000256" key="2">
    <source>
        <dbReference type="ARBA" id="ARBA00004651"/>
    </source>
</evidence>
<comment type="subcellular location">
    <subcellularLocation>
        <location evidence="2 19">Cell membrane</location>
        <topology evidence="2 19">Multi-pass membrane protein</topology>
    </subcellularLocation>
</comment>
<evidence type="ECO:0000256" key="6">
    <source>
        <dbReference type="ARBA" id="ARBA00015850"/>
    </source>
</evidence>
<evidence type="ECO:0000256" key="13">
    <source>
        <dbReference type="ARBA" id="ARBA00023136"/>
    </source>
</evidence>
<comment type="catalytic activity">
    <reaction evidence="18 19">
        <text>alpha-ribazole 5'-phosphate + adenosylcob(III)inamide-GDP = adenosylcob(III)alamin 5'-phosphate + GMP + H(+)</text>
        <dbReference type="Rhea" id="RHEA:23560"/>
        <dbReference type="ChEBI" id="CHEBI:15378"/>
        <dbReference type="ChEBI" id="CHEBI:57918"/>
        <dbReference type="ChEBI" id="CHEBI:58115"/>
        <dbReference type="ChEBI" id="CHEBI:60487"/>
        <dbReference type="ChEBI" id="CHEBI:60493"/>
        <dbReference type="EC" id="2.7.8.26"/>
    </reaction>
</comment>
<keyword evidence="12 19" id="KW-1133">Transmembrane helix</keyword>
<dbReference type="GO" id="GO:0008818">
    <property type="term" value="F:cobalamin 5'-phosphate synthase activity"/>
    <property type="evidence" value="ECO:0007669"/>
    <property type="project" value="UniProtKB-UniRule"/>
</dbReference>
<gene>
    <name evidence="19" type="primary">cobS</name>
    <name evidence="20" type="ordered locus">TTX_1838</name>
</gene>
<keyword evidence="21" id="KW-1185">Reference proteome</keyword>
<evidence type="ECO:0000256" key="17">
    <source>
        <dbReference type="ARBA" id="ARBA00048623"/>
    </source>
</evidence>
<reference evidence="20 21" key="1">
    <citation type="journal article" date="2011" name="PLoS ONE">
        <title>The complete genome sequence of Thermoproteus tenax: a physiologically versatile member of the Crenarchaeota.</title>
        <authorList>
            <person name="Siebers B."/>
            <person name="Zaparty M."/>
            <person name="Raddatz G."/>
            <person name="Tjaden B."/>
            <person name="Albers S.V."/>
            <person name="Bell S.D."/>
            <person name="Blombach F."/>
            <person name="Kletzin A."/>
            <person name="Kyrpides N."/>
            <person name="Lanz C."/>
            <person name="Plagens A."/>
            <person name="Rampp M."/>
            <person name="Rosinus A."/>
            <person name="von Jan M."/>
            <person name="Makarova K.S."/>
            <person name="Klenk H.P."/>
            <person name="Schuster S.C."/>
            <person name="Hensel R."/>
        </authorList>
    </citation>
    <scope>NUCLEOTIDE SEQUENCE [LARGE SCALE GENOMIC DNA]</scope>
    <source>
        <strain evidence="21">ATCC 35583 / DSM 2078 / JCM 9277 / NBRC 100435 / Kra 1</strain>
    </source>
</reference>
<evidence type="ECO:0000256" key="9">
    <source>
        <dbReference type="ARBA" id="ARBA00022679"/>
    </source>
</evidence>
<dbReference type="OrthoDB" id="11748at2157"/>
<evidence type="ECO:0000256" key="1">
    <source>
        <dbReference type="ARBA" id="ARBA00001946"/>
    </source>
</evidence>
<evidence type="ECO:0000256" key="3">
    <source>
        <dbReference type="ARBA" id="ARBA00004663"/>
    </source>
</evidence>
<evidence type="ECO:0000256" key="7">
    <source>
        <dbReference type="ARBA" id="ARBA00022475"/>
    </source>
</evidence>
<dbReference type="UniPathway" id="UPA00148">
    <property type="reaction ID" value="UER00238"/>
</dbReference>
<dbReference type="NCBIfam" id="TIGR00317">
    <property type="entry name" value="cobS"/>
    <property type="match status" value="1"/>
</dbReference>
<evidence type="ECO:0000256" key="14">
    <source>
        <dbReference type="ARBA" id="ARBA00025228"/>
    </source>
</evidence>
<keyword evidence="10 19" id="KW-0812">Transmembrane</keyword>
<dbReference type="AlphaFoldDB" id="G4RLL1"/>
<dbReference type="STRING" id="768679.TTX_1838"/>
<evidence type="ECO:0000256" key="16">
    <source>
        <dbReference type="ARBA" id="ARBA00032853"/>
    </source>
</evidence>
<comment type="pathway">
    <text evidence="3 19">Cofactor biosynthesis; adenosylcobalamin biosynthesis; adenosylcobalamin from cob(II)yrinate a,c-diamide: step 7/7.</text>
</comment>
<dbReference type="EMBL" id="FN869859">
    <property type="protein sequence ID" value="CCC82456.1"/>
    <property type="molecule type" value="Genomic_DNA"/>
</dbReference>